<accession>A0ABS8T357</accession>
<name>A0ABS8T357_DATST</name>
<comment type="caution">
    <text evidence="1">The sequence shown here is derived from an EMBL/GenBank/DDBJ whole genome shotgun (WGS) entry which is preliminary data.</text>
</comment>
<evidence type="ECO:0000313" key="2">
    <source>
        <dbReference type="Proteomes" id="UP000823775"/>
    </source>
</evidence>
<reference evidence="1 2" key="1">
    <citation type="journal article" date="2021" name="BMC Genomics">
        <title>Datura genome reveals duplications of psychoactive alkaloid biosynthetic genes and high mutation rate following tissue culture.</title>
        <authorList>
            <person name="Rajewski A."/>
            <person name="Carter-House D."/>
            <person name="Stajich J."/>
            <person name="Litt A."/>
        </authorList>
    </citation>
    <scope>NUCLEOTIDE SEQUENCE [LARGE SCALE GENOMIC DNA]</scope>
    <source>
        <strain evidence="1">AR-01</strain>
    </source>
</reference>
<gene>
    <name evidence="1" type="ORF">HAX54_001977</name>
</gene>
<dbReference type="EMBL" id="JACEIK010001084">
    <property type="protein sequence ID" value="MCD7465809.1"/>
    <property type="molecule type" value="Genomic_DNA"/>
</dbReference>
<evidence type="ECO:0000313" key="1">
    <source>
        <dbReference type="EMBL" id="MCD7465809.1"/>
    </source>
</evidence>
<dbReference type="Proteomes" id="UP000823775">
    <property type="component" value="Unassembled WGS sequence"/>
</dbReference>
<keyword evidence="2" id="KW-1185">Reference proteome</keyword>
<sequence>MDGMAELVEMVTFQGWRHLFVPPVPTLHEAEVREFYHELTFADNGTKLLSKLLVMMVVIVAGNDGGDSCDDER</sequence>
<organism evidence="1 2">
    <name type="scientific">Datura stramonium</name>
    <name type="common">Jimsonweed</name>
    <name type="synonym">Common thornapple</name>
    <dbReference type="NCBI Taxonomy" id="4076"/>
    <lineage>
        <taxon>Eukaryota</taxon>
        <taxon>Viridiplantae</taxon>
        <taxon>Streptophyta</taxon>
        <taxon>Embryophyta</taxon>
        <taxon>Tracheophyta</taxon>
        <taxon>Spermatophyta</taxon>
        <taxon>Magnoliopsida</taxon>
        <taxon>eudicotyledons</taxon>
        <taxon>Gunneridae</taxon>
        <taxon>Pentapetalae</taxon>
        <taxon>asterids</taxon>
        <taxon>lamiids</taxon>
        <taxon>Solanales</taxon>
        <taxon>Solanaceae</taxon>
        <taxon>Solanoideae</taxon>
        <taxon>Datureae</taxon>
        <taxon>Datura</taxon>
    </lineage>
</organism>
<protein>
    <submittedName>
        <fullName evidence="1">Uncharacterized protein</fullName>
    </submittedName>
</protein>
<proteinExistence type="predicted"/>